<gene>
    <name evidence="2" type="ORF">SAMN04487909_10897</name>
</gene>
<dbReference type="AlphaFoldDB" id="A0A1G8NS95"/>
<evidence type="ECO:0000313" key="3">
    <source>
        <dbReference type="Proteomes" id="UP000182836"/>
    </source>
</evidence>
<dbReference type="Proteomes" id="UP000182836">
    <property type="component" value="Unassembled WGS sequence"/>
</dbReference>
<evidence type="ECO:0000256" key="1">
    <source>
        <dbReference type="SAM" id="Coils"/>
    </source>
</evidence>
<dbReference type="EMBL" id="FNED01000008">
    <property type="protein sequence ID" value="SDI83139.1"/>
    <property type="molecule type" value="Genomic_DNA"/>
</dbReference>
<proteinExistence type="predicted"/>
<reference evidence="2 3" key="1">
    <citation type="submission" date="2016-10" db="EMBL/GenBank/DDBJ databases">
        <authorList>
            <person name="de Groot N.N."/>
        </authorList>
    </citation>
    <scope>NUCLEOTIDE SEQUENCE [LARGE SCALE GENOMIC DNA]</scope>
    <source>
        <strain evidence="2 3">DSM 2895</strain>
    </source>
</reference>
<accession>A0A1G8NS95</accession>
<sequence>MVRVVKAIEEVLDDQLEKALKKVENAKSLIEHAKSMKWSEEEFFEAIQTISATRNIHARSESRMVTTCEPRQQKK</sequence>
<name>A0A1G8NS95_ANEMI</name>
<evidence type="ECO:0000313" key="2">
    <source>
        <dbReference type="EMBL" id="SDI83139.1"/>
    </source>
</evidence>
<protein>
    <submittedName>
        <fullName evidence="2">Uncharacterized protein</fullName>
    </submittedName>
</protein>
<keyword evidence="1" id="KW-0175">Coiled coil</keyword>
<organism evidence="2 3">
    <name type="scientific">Aneurinibacillus migulanus</name>
    <name type="common">Bacillus migulanus</name>
    <dbReference type="NCBI Taxonomy" id="47500"/>
    <lineage>
        <taxon>Bacteria</taxon>
        <taxon>Bacillati</taxon>
        <taxon>Bacillota</taxon>
        <taxon>Bacilli</taxon>
        <taxon>Bacillales</taxon>
        <taxon>Paenibacillaceae</taxon>
        <taxon>Aneurinibacillus group</taxon>
        <taxon>Aneurinibacillus</taxon>
    </lineage>
</organism>
<feature type="coiled-coil region" evidence="1">
    <location>
        <begin position="9"/>
        <end position="36"/>
    </location>
</feature>